<feature type="transmembrane region" description="Helical" evidence="1">
    <location>
        <begin position="12"/>
        <end position="30"/>
    </location>
</feature>
<feature type="transmembrane region" description="Helical" evidence="1">
    <location>
        <begin position="36"/>
        <end position="54"/>
    </location>
</feature>
<keyword evidence="1" id="KW-0812">Transmembrane</keyword>
<evidence type="ECO:0000256" key="1">
    <source>
        <dbReference type="SAM" id="Phobius"/>
    </source>
</evidence>
<sequence length="130" mass="15122">MFENMPCEIRKNYKLSIYITIIVFFIGLVFKIVELYFGFFVGGIISLINVRLLISGINKILYFKNNPKLHGNFELWKRLLVFCIGMFIVGKVSQRYFVGHVLTNLLFTGIGATNYKLSIILNNYLKKIKQ</sequence>
<dbReference type="RefSeq" id="WP_369710653.1">
    <property type="nucleotide sequence ID" value="NZ_CP165644.1"/>
</dbReference>
<feature type="transmembrane region" description="Helical" evidence="1">
    <location>
        <begin position="105"/>
        <end position="125"/>
    </location>
</feature>
<proteinExistence type="predicted"/>
<organism evidence="2">
    <name type="scientific">Leptotrichia rugosa</name>
    <dbReference type="NCBI Taxonomy" id="3239302"/>
    <lineage>
        <taxon>Bacteria</taxon>
        <taxon>Fusobacteriati</taxon>
        <taxon>Fusobacteriota</taxon>
        <taxon>Fusobacteriia</taxon>
        <taxon>Fusobacteriales</taxon>
        <taxon>Leptotrichiaceae</taxon>
        <taxon>Leptotrichia</taxon>
    </lineage>
</organism>
<reference evidence="2" key="1">
    <citation type="submission" date="2024-07" db="EMBL/GenBank/DDBJ databases">
        <authorList>
            <person name="Li X.-J."/>
            <person name="Wang X."/>
        </authorList>
    </citation>
    <scope>NUCLEOTIDE SEQUENCE</scope>
    <source>
        <strain evidence="2">HSP-334</strain>
    </source>
</reference>
<evidence type="ECO:0008006" key="3">
    <source>
        <dbReference type="Google" id="ProtNLM"/>
    </source>
</evidence>
<dbReference type="AlphaFoldDB" id="A0AB39VFI4"/>
<feature type="transmembrane region" description="Helical" evidence="1">
    <location>
        <begin position="75"/>
        <end position="93"/>
    </location>
</feature>
<protein>
    <recommendedName>
        <fullName evidence="3">ATP synthase I</fullName>
    </recommendedName>
</protein>
<dbReference type="KEGG" id="lrug:AB8B22_07570"/>
<evidence type="ECO:0000313" key="2">
    <source>
        <dbReference type="EMBL" id="XDU66275.1"/>
    </source>
</evidence>
<keyword evidence="1" id="KW-0472">Membrane</keyword>
<gene>
    <name evidence="2" type="ORF">AB8B22_07570</name>
</gene>
<dbReference type="EMBL" id="CP165644">
    <property type="protein sequence ID" value="XDU66275.1"/>
    <property type="molecule type" value="Genomic_DNA"/>
</dbReference>
<name>A0AB39VFI4_9FUSO</name>
<accession>A0AB39VFI4</accession>
<keyword evidence="1" id="KW-1133">Transmembrane helix</keyword>